<evidence type="ECO:0000313" key="3">
    <source>
        <dbReference type="Proteomes" id="UP000041254"/>
    </source>
</evidence>
<dbReference type="VEuPathDB" id="CryptoDB:Vbra_15870"/>
<evidence type="ECO:0000256" key="1">
    <source>
        <dbReference type="SAM" id="MobiDB-lite"/>
    </source>
</evidence>
<reference evidence="2 3" key="1">
    <citation type="submission" date="2014-11" db="EMBL/GenBank/DDBJ databases">
        <authorList>
            <person name="Zhu J."/>
            <person name="Qi W."/>
            <person name="Song R."/>
        </authorList>
    </citation>
    <scope>NUCLEOTIDE SEQUENCE [LARGE SCALE GENOMIC DNA]</scope>
</reference>
<feature type="region of interest" description="Disordered" evidence="1">
    <location>
        <begin position="1"/>
        <end position="131"/>
    </location>
</feature>
<sequence length="131" mass="14581">MIRTSDSFEVKGSKSPAAHSRLGERHQASCSSHVDEPSAAGKSIAHPFIHSTPWRHREWPRQGHQLDATPQETHAVGRGHGRDDECGGENGGDLHASFLGWTATLRPASGHRTDQRRAVERRQRRHSSMRP</sequence>
<feature type="compositionally biased region" description="Basic residues" evidence="1">
    <location>
        <begin position="122"/>
        <end position="131"/>
    </location>
</feature>
<dbReference type="InParanoid" id="A0A0G4FNS6"/>
<dbReference type="EMBL" id="CDMY01000472">
    <property type="protein sequence ID" value="CEM15837.1"/>
    <property type="molecule type" value="Genomic_DNA"/>
</dbReference>
<dbReference type="AlphaFoldDB" id="A0A0G4FNS6"/>
<dbReference type="Proteomes" id="UP000041254">
    <property type="component" value="Unassembled WGS sequence"/>
</dbReference>
<proteinExistence type="predicted"/>
<accession>A0A0G4FNS6</accession>
<evidence type="ECO:0000313" key="2">
    <source>
        <dbReference type="EMBL" id="CEM15837.1"/>
    </source>
</evidence>
<keyword evidence="3" id="KW-1185">Reference proteome</keyword>
<name>A0A0G4FNS6_VITBC</name>
<organism evidence="2 3">
    <name type="scientific">Vitrella brassicaformis (strain CCMP3155)</name>
    <dbReference type="NCBI Taxonomy" id="1169540"/>
    <lineage>
        <taxon>Eukaryota</taxon>
        <taxon>Sar</taxon>
        <taxon>Alveolata</taxon>
        <taxon>Colpodellida</taxon>
        <taxon>Vitrellaceae</taxon>
        <taxon>Vitrella</taxon>
    </lineage>
</organism>
<protein>
    <submittedName>
        <fullName evidence="2">Uncharacterized protein</fullName>
    </submittedName>
</protein>
<feature type="compositionally biased region" description="Basic and acidic residues" evidence="1">
    <location>
        <begin position="1"/>
        <end position="12"/>
    </location>
</feature>
<gene>
    <name evidence="2" type="ORF">Vbra_15870</name>
</gene>
<feature type="compositionally biased region" description="Basic and acidic residues" evidence="1">
    <location>
        <begin position="111"/>
        <end position="121"/>
    </location>
</feature>